<dbReference type="InterPro" id="IPR036388">
    <property type="entry name" value="WH-like_DNA-bd_sf"/>
</dbReference>
<dbReference type="Gene3D" id="1.10.1740.10">
    <property type="match status" value="1"/>
</dbReference>
<dbReference type="InterPro" id="IPR013325">
    <property type="entry name" value="RNA_pol_sigma_r2"/>
</dbReference>
<dbReference type="InterPro" id="IPR013324">
    <property type="entry name" value="RNA_pol_sigma_r3/r4-like"/>
</dbReference>
<dbReference type="Pfam" id="PF08281">
    <property type="entry name" value="Sigma70_r4_2"/>
    <property type="match status" value="1"/>
</dbReference>
<accession>A0A1F7WKM6</accession>
<evidence type="ECO:0000256" key="4">
    <source>
        <dbReference type="ARBA" id="ARBA00023125"/>
    </source>
</evidence>
<dbReference type="GO" id="GO:0006352">
    <property type="term" value="P:DNA-templated transcription initiation"/>
    <property type="evidence" value="ECO:0007669"/>
    <property type="project" value="InterPro"/>
</dbReference>
<evidence type="ECO:0000256" key="1">
    <source>
        <dbReference type="ARBA" id="ARBA00010641"/>
    </source>
</evidence>
<comment type="similarity">
    <text evidence="1">Belongs to the sigma-70 factor family. ECF subfamily.</text>
</comment>
<keyword evidence="2" id="KW-0805">Transcription regulation</keyword>
<dbReference type="AlphaFoldDB" id="A0A1F7WKM6"/>
<dbReference type="NCBIfam" id="TIGR02937">
    <property type="entry name" value="sigma70-ECF"/>
    <property type="match status" value="1"/>
</dbReference>
<dbReference type="Gene3D" id="1.10.10.10">
    <property type="entry name" value="Winged helix-like DNA-binding domain superfamily/Winged helix DNA-binding domain"/>
    <property type="match status" value="1"/>
</dbReference>
<keyword evidence="5" id="KW-0804">Transcription</keyword>
<dbReference type="SUPFAM" id="SSF88946">
    <property type="entry name" value="Sigma2 domain of RNA polymerase sigma factors"/>
    <property type="match status" value="1"/>
</dbReference>
<dbReference type="PANTHER" id="PTHR43133">
    <property type="entry name" value="RNA POLYMERASE ECF-TYPE SIGMA FACTO"/>
    <property type="match status" value="1"/>
</dbReference>
<dbReference type="GO" id="GO:0016987">
    <property type="term" value="F:sigma factor activity"/>
    <property type="evidence" value="ECO:0007669"/>
    <property type="project" value="UniProtKB-KW"/>
</dbReference>
<dbReference type="EMBL" id="MGFH01000168">
    <property type="protein sequence ID" value="OGM03384.1"/>
    <property type="molecule type" value="Genomic_DNA"/>
</dbReference>
<evidence type="ECO:0000259" key="6">
    <source>
        <dbReference type="Pfam" id="PF04542"/>
    </source>
</evidence>
<proteinExistence type="inferred from homology"/>
<dbReference type="InterPro" id="IPR039425">
    <property type="entry name" value="RNA_pol_sigma-70-like"/>
</dbReference>
<keyword evidence="3" id="KW-0731">Sigma factor</keyword>
<sequence length="165" mass="19642">MSDEMSATPDELIDKYGKYVFGVIRYFLYAEPHETHEELYQEVWMRVCRSFGDFQARSKITTYLYVIAKNTVFSFLEKKKRERTESLEELKTEPQAEQRDEALRLTIKAAVDKLGEDDQRMLLYKYTLDMSCREIAEELSLSEDNVKQKLLRLRRRMRESLGDCL</sequence>
<evidence type="ECO:0000313" key="8">
    <source>
        <dbReference type="EMBL" id="OGM03384.1"/>
    </source>
</evidence>
<name>A0A1F7WKM6_9BACT</name>
<feature type="domain" description="RNA polymerase sigma factor 70 region 4 type 2" evidence="7">
    <location>
        <begin position="106"/>
        <end position="157"/>
    </location>
</feature>
<evidence type="ECO:0000259" key="7">
    <source>
        <dbReference type="Pfam" id="PF08281"/>
    </source>
</evidence>
<gene>
    <name evidence="8" type="ORF">A2008_07125</name>
</gene>
<dbReference type="InterPro" id="IPR007627">
    <property type="entry name" value="RNA_pol_sigma70_r2"/>
</dbReference>
<dbReference type="InterPro" id="IPR013249">
    <property type="entry name" value="RNA_pol_sigma70_r4_t2"/>
</dbReference>
<evidence type="ECO:0000313" key="9">
    <source>
        <dbReference type="Proteomes" id="UP000178735"/>
    </source>
</evidence>
<dbReference type="Pfam" id="PF04542">
    <property type="entry name" value="Sigma70_r2"/>
    <property type="match status" value="1"/>
</dbReference>
<protein>
    <recommendedName>
        <fullName evidence="10">Sigma-70 family RNA polymerase sigma factor</fullName>
    </recommendedName>
</protein>
<dbReference type="Proteomes" id="UP000178735">
    <property type="component" value="Unassembled WGS sequence"/>
</dbReference>
<evidence type="ECO:0008006" key="10">
    <source>
        <dbReference type="Google" id="ProtNLM"/>
    </source>
</evidence>
<dbReference type="InterPro" id="IPR014284">
    <property type="entry name" value="RNA_pol_sigma-70_dom"/>
</dbReference>
<keyword evidence="4" id="KW-0238">DNA-binding</keyword>
<dbReference type="STRING" id="1817813.A2008_07125"/>
<dbReference type="SUPFAM" id="SSF88659">
    <property type="entry name" value="Sigma3 and sigma4 domains of RNA polymerase sigma factors"/>
    <property type="match status" value="1"/>
</dbReference>
<dbReference type="GO" id="GO:0003677">
    <property type="term" value="F:DNA binding"/>
    <property type="evidence" value="ECO:0007669"/>
    <property type="project" value="UniProtKB-KW"/>
</dbReference>
<reference evidence="8 9" key="1">
    <citation type="journal article" date="2016" name="Nat. Commun.">
        <title>Thousands of microbial genomes shed light on interconnected biogeochemical processes in an aquifer system.</title>
        <authorList>
            <person name="Anantharaman K."/>
            <person name="Brown C.T."/>
            <person name="Hug L.A."/>
            <person name="Sharon I."/>
            <person name="Castelle C.J."/>
            <person name="Probst A.J."/>
            <person name="Thomas B.C."/>
            <person name="Singh A."/>
            <person name="Wilkins M.J."/>
            <person name="Karaoz U."/>
            <person name="Brodie E.L."/>
            <person name="Williams K.H."/>
            <person name="Hubbard S.S."/>
            <person name="Banfield J.F."/>
        </authorList>
    </citation>
    <scope>NUCLEOTIDE SEQUENCE [LARGE SCALE GENOMIC DNA]</scope>
</reference>
<evidence type="ECO:0000256" key="5">
    <source>
        <dbReference type="ARBA" id="ARBA00023163"/>
    </source>
</evidence>
<organism evidence="8 9">
    <name type="scientific">Candidatus Wallbacteria bacterium GWC2_49_35</name>
    <dbReference type="NCBI Taxonomy" id="1817813"/>
    <lineage>
        <taxon>Bacteria</taxon>
        <taxon>Candidatus Walliibacteriota</taxon>
    </lineage>
</organism>
<evidence type="ECO:0000256" key="3">
    <source>
        <dbReference type="ARBA" id="ARBA00023082"/>
    </source>
</evidence>
<feature type="domain" description="RNA polymerase sigma-70 region 2" evidence="6">
    <location>
        <begin position="12"/>
        <end position="81"/>
    </location>
</feature>
<evidence type="ECO:0000256" key="2">
    <source>
        <dbReference type="ARBA" id="ARBA00023015"/>
    </source>
</evidence>
<dbReference type="PANTHER" id="PTHR43133:SF8">
    <property type="entry name" value="RNA POLYMERASE SIGMA FACTOR HI_1459-RELATED"/>
    <property type="match status" value="1"/>
</dbReference>
<comment type="caution">
    <text evidence="8">The sequence shown here is derived from an EMBL/GenBank/DDBJ whole genome shotgun (WGS) entry which is preliminary data.</text>
</comment>